<feature type="region of interest" description="Disordered" evidence="1">
    <location>
        <begin position="14"/>
        <end position="37"/>
    </location>
</feature>
<protein>
    <submittedName>
        <fullName evidence="2">Uncharacterized protein</fullName>
    </submittedName>
</protein>
<dbReference type="EnsemblPlants" id="OGLUM12G21410.1">
    <property type="protein sequence ID" value="OGLUM12G21410.1"/>
    <property type="gene ID" value="OGLUM12G21410"/>
</dbReference>
<evidence type="ECO:0000313" key="3">
    <source>
        <dbReference type="Proteomes" id="UP000026961"/>
    </source>
</evidence>
<dbReference type="Gramene" id="OGLUM12G21410.1">
    <property type="protein sequence ID" value="OGLUM12G21410.1"/>
    <property type="gene ID" value="OGLUM12G21410"/>
</dbReference>
<dbReference type="Proteomes" id="UP000026961">
    <property type="component" value="Chromosome 12"/>
</dbReference>
<proteinExistence type="predicted"/>
<reference evidence="2" key="1">
    <citation type="submission" date="2015-04" db="UniProtKB">
        <authorList>
            <consortium name="EnsemblPlants"/>
        </authorList>
    </citation>
    <scope>IDENTIFICATION</scope>
</reference>
<sequence length="72" mass="8165">MQFAVMEAYHQSTITTTRMSMPRRRSMSMPASSERRRWAVRRAMPQAVGPFPPINGRVCGSGARSVWRKIGP</sequence>
<name>A0A0E0BVK3_9ORYZ</name>
<evidence type="ECO:0000256" key="1">
    <source>
        <dbReference type="SAM" id="MobiDB-lite"/>
    </source>
</evidence>
<reference evidence="2" key="2">
    <citation type="submission" date="2018-05" db="EMBL/GenBank/DDBJ databases">
        <title>OgluRS3 (Oryza glumaepatula Reference Sequence Version 3).</title>
        <authorList>
            <person name="Zhang J."/>
            <person name="Kudrna D."/>
            <person name="Lee S."/>
            <person name="Talag J."/>
            <person name="Welchert J."/>
            <person name="Wing R.A."/>
        </authorList>
    </citation>
    <scope>NUCLEOTIDE SEQUENCE [LARGE SCALE GENOMIC DNA]</scope>
</reference>
<evidence type="ECO:0000313" key="2">
    <source>
        <dbReference type="EnsemblPlants" id="OGLUM12G21410.1"/>
    </source>
</evidence>
<dbReference type="AlphaFoldDB" id="A0A0E0BVK3"/>
<accession>A0A0E0BVK3</accession>
<dbReference type="HOGENOM" id="CLU_2726277_0_0_1"/>
<organism evidence="2">
    <name type="scientific">Oryza glumipatula</name>
    <dbReference type="NCBI Taxonomy" id="40148"/>
    <lineage>
        <taxon>Eukaryota</taxon>
        <taxon>Viridiplantae</taxon>
        <taxon>Streptophyta</taxon>
        <taxon>Embryophyta</taxon>
        <taxon>Tracheophyta</taxon>
        <taxon>Spermatophyta</taxon>
        <taxon>Magnoliopsida</taxon>
        <taxon>Liliopsida</taxon>
        <taxon>Poales</taxon>
        <taxon>Poaceae</taxon>
        <taxon>BOP clade</taxon>
        <taxon>Oryzoideae</taxon>
        <taxon>Oryzeae</taxon>
        <taxon>Oryzinae</taxon>
        <taxon>Oryza</taxon>
    </lineage>
</organism>
<keyword evidence="3" id="KW-1185">Reference proteome</keyword>